<dbReference type="EMBL" id="CP138348">
    <property type="protein sequence ID" value="WPF87505.1"/>
    <property type="molecule type" value="Genomic_DNA"/>
</dbReference>
<evidence type="ECO:0000313" key="1">
    <source>
        <dbReference type="EMBL" id="WPF87505.1"/>
    </source>
</evidence>
<dbReference type="RefSeq" id="WP_320001042.1">
    <property type="nucleotide sequence ID" value="NZ_CP138348.1"/>
</dbReference>
<reference evidence="1" key="1">
    <citation type="submission" date="2023-11" db="EMBL/GenBank/DDBJ databases">
        <title>Genome sequence of Cyanobacterium aponinum BCRC AL20115.</title>
        <authorList>
            <person name="Chang H.-Y."/>
            <person name="Lin K.-M."/>
            <person name="Hsueh H.-T."/>
            <person name="Chu H.-A."/>
            <person name="Kuo C.-H."/>
        </authorList>
    </citation>
    <scope>NUCLEOTIDE SEQUENCE</scope>
    <source>
        <strain evidence="1">AL20115</strain>
    </source>
</reference>
<protein>
    <submittedName>
        <fullName evidence="1">Uncharacterized protein</fullName>
    </submittedName>
</protein>
<proteinExistence type="predicted"/>
<name>A0AAF1C4T0_9CHRO</name>
<dbReference type="AlphaFoldDB" id="A0AAF1C4T0"/>
<accession>A0AAF1C4T0</accession>
<gene>
    <name evidence="1" type="ORF">SAY89_11890</name>
</gene>
<organism evidence="1">
    <name type="scientific">Cyanobacterium aponinum AL20115</name>
    <dbReference type="NCBI Taxonomy" id="3090662"/>
    <lineage>
        <taxon>Bacteria</taxon>
        <taxon>Bacillati</taxon>
        <taxon>Cyanobacteriota</taxon>
        <taxon>Cyanophyceae</taxon>
        <taxon>Oscillatoriophycideae</taxon>
        <taxon>Chroococcales</taxon>
        <taxon>Geminocystaceae</taxon>
        <taxon>Cyanobacterium</taxon>
    </lineage>
</organism>
<sequence length="108" mass="12421">MLIAEPMRIVVGNRQTIRAKTVHKLVDEGWLVLYSGSRKQASDLAIKTILTKHYTILLEATLITTDLKLARYFLFNPLHNSILKHHYNPLSKKLVTVYRSVQSTKYIA</sequence>